<reference evidence="5 6" key="1">
    <citation type="submission" date="2019-02" db="EMBL/GenBank/DDBJ databases">
        <title>Kribbella capetownensis sp. nov. and Kribbella speibonae sp. nov., isolated from soil.</title>
        <authorList>
            <person name="Curtis S.M."/>
            <person name="Norton I."/>
            <person name="Everest G.J."/>
            <person name="Meyers P.R."/>
        </authorList>
    </citation>
    <scope>NUCLEOTIDE SEQUENCE [LARGE SCALE GENOMIC DNA]</scope>
    <source>
        <strain evidence="5 6">YM55</strain>
    </source>
</reference>
<evidence type="ECO:0000259" key="4">
    <source>
        <dbReference type="PROSITE" id="PS01124"/>
    </source>
</evidence>
<protein>
    <submittedName>
        <fullName evidence="5">AraC family transcriptional regulator</fullName>
    </submittedName>
</protein>
<keyword evidence="2" id="KW-0238">DNA-binding</keyword>
<dbReference type="Pfam" id="PF20240">
    <property type="entry name" value="DUF6597"/>
    <property type="match status" value="1"/>
</dbReference>
<dbReference type="InterPro" id="IPR050204">
    <property type="entry name" value="AraC_XylS_family_regulators"/>
</dbReference>
<dbReference type="Gene3D" id="1.10.10.60">
    <property type="entry name" value="Homeodomain-like"/>
    <property type="match status" value="1"/>
</dbReference>
<evidence type="ECO:0000256" key="3">
    <source>
        <dbReference type="ARBA" id="ARBA00023163"/>
    </source>
</evidence>
<evidence type="ECO:0000256" key="1">
    <source>
        <dbReference type="ARBA" id="ARBA00023015"/>
    </source>
</evidence>
<name>A0A4R0JK06_9ACTN</name>
<dbReference type="PANTHER" id="PTHR46796:SF13">
    <property type="entry name" value="HTH-TYPE TRANSCRIPTIONAL ACTIVATOR RHAS"/>
    <property type="match status" value="1"/>
</dbReference>
<dbReference type="EMBL" id="SJKC01000001">
    <property type="protein sequence ID" value="TCC42125.1"/>
    <property type="molecule type" value="Genomic_DNA"/>
</dbReference>
<dbReference type="InterPro" id="IPR018060">
    <property type="entry name" value="HTH_AraC"/>
</dbReference>
<proteinExistence type="predicted"/>
<evidence type="ECO:0000256" key="2">
    <source>
        <dbReference type="ARBA" id="ARBA00023125"/>
    </source>
</evidence>
<evidence type="ECO:0000313" key="5">
    <source>
        <dbReference type="EMBL" id="TCC42125.1"/>
    </source>
</evidence>
<dbReference type="InterPro" id="IPR046532">
    <property type="entry name" value="DUF6597"/>
</dbReference>
<dbReference type="Pfam" id="PF12833">
    <property type="entry name" value="HTH_18"/>
    <property type="match status" value="1"/>
</dbReference>
<gene>
    <name evidence="5" type="ORF">E0H92_11000</name>
</gene>
<accession>A0A4R0JK06</accession>
<organism evidence="5 6">
    <name type="scientific">Kribbella speibonae</name>
    <dbReference type="NCBI Taxonomy" id="1572660"/>
    <lineage>
        <taxon>Bacteria</taxon>
        <taxon>Bacillati</taxon>
        <taxon>Actinomycetota</taxon>
        <taxon>Actinomycetes</taxon>
        <taxon>Propionibacteriales</taxon>
        <taxon>Kribbellaceae</taxon>
        <taxon>Kribbella</taxon>
    </lineage>
</organism>
<evidence type="ECO:0000313" key="6">
    <source>
        <dbReference type="Proteomes" id="UP000294225"/>
    </source>
</evidence>
<dbReference type="GO" id="GO:0003700">
    <property type="term" value="F:DNA-binding transcription factor activity"/>
    <property type="evidence" value="ECO:0007669"/>
    <property type="project" value="InterPro"/>
</dbReference>
<dbReference type="AlphaFoldDB" id="A0A4R0JK06"/>
<dbReference type="PANTHER" id="PTHR46796">
    <property type="entry name" value="HTH-TYPE TRANSCRIPTIONAL ACTIVATOR RHAS-RELATED"/>
    <property type="match status" value="1"/>
</dbReference>
<keyword evidence="3" id="KW-0804">Transcription</keyword>
<feature type="domain" description="HTH araC/xylS-type" evidence="4">
    <location>
        <begin position="176"/>
        <end position="267"/>
    </location>
</feature>
<keyword evidence="1" id="KW-0805">Transcription regulation</keyword>
<dbReference type="Proteomes" id="UP000294225">
    <property type="component" value="Unassembled WGS sequence"/>
</dbReference>
<sequence>METSQGLTISGVSYQRFSPPERLRDVVDHVWLVESAPLPRLRQEILIPNGRPGLAVALGEPGTRHDPVTQVEWPNAASVFGVMTRPQVLGQVGTSSYAGVEFTPWGLASFGLTALVDEVQPLGDWVGADAVAGLVTELRAVPFGAERAERLAGFLAVRLTTTVAPPVVVEAVRAIDELRGQVAVAEVVRRCGTSYSTLYRLFRRSVGIGPKQYAEIIRYYHFVGGLLGGPADAAATLSALHGYYDQAHAARDFKRYTGVSATTFLAVQNGIAALMHGRSVQDDSTHGG</sequence>
<comment type="caution">
    <text evidence="5">The sequence shown here is derived from an EMBL/GenBank/DDBJ whole genome shotgun (WGS) entry which is preliminary data.</text>
</comment>
<dbReference type="SMART" id="SM00342">
    <property type="entry name" value="HTH_ARAC"/>
    <property type="match status" value="1"/>
</dbReference>
<dbReference type="GO" id="GO:0043565">
    <property type="term" value="F:sequence-specific DNA binding"/>
    <property type="evidence" value="ECO:0007669"/>
    <property type="project" value="InterPro"/>
</dbReference>
<dbReference type="PROSITE" id="PS01124">
    <property type="entry name" value="HTH_ARAC_FAMILY_2"/>
    <property type="match status" value="1"/>
</dbReference>